<organism evidence="1 2">
    <name type="scientific">Sphaerodactylus townsendi</name>
    <dbReference type="NCBI Taxonomy" id="933632"/>
    <lineage>
        <taxon>Eukaryota</taxon>
        <taxon>Metazoa</taxon>
        <taxon>Chordata</taxon>
        <taxon>Craniata</taxon>
        <taxon>Vertebrata</taxon>
        <taxon>Euteleostomi</taxon>
        <taxon>Lepidosauria</taxon>
        <taxon>Squamata</taxon>
        <taxon>Bifurcata</taxon>
        <taxon>Gekkota</taxon>
        <taxon>Sphaerodactylidae</taxon>
        <taxon>Sphaerodactylus</taxon>
    </lineage>
</organism>
<accession>A0ACB8GB23</accession>
<dbReference type="Proteomes" id="UP000827872">
    <property type="component" value="Linkage Group LG01"/>
</dbReference>
<reference evidence="1" key="1">
    <citation type="submission" date="2021-08" db="EMBL/GenBank/DDBJ databases">
        <title>The first chromosome-level gecko genome reveals the dynamic sex chromosomes of Neotropical dwarf geckos (Sphaerodactylidae: Sphaerodactylus).</title>
        <authorList>
            <person name="Pinto B.J."/>
            <person name="Keating S.E."/>
            <person name="Gamble T."/>
        </authorList>
    </citation>
    <scope>NUCLEOTIDE SEQUENCE</scope>
    <source>
        <strain evidence="1">TG3544</strain>
    </source>
</reference>
<dbReference type="EMBL" id="CM037614">
    <property type="protein sequence ID" value="KAH8016712.1"/>
    <property type="molecule type" value="Genomic_DNA"/>
</dbReference>
<keyword evidence="2" id="KW-1185">Reference proteome</keyword>
<proteinExistence type="predicted"/>
<evidence type="ECO:0000313" key="1">
    <source>
        <dbReference type="EMBL" id="KAH8016712.1"/>
    </source>
</evidence>
<comment type="caution">
    <text evidence="1">The sequence shown here is derived from an EMBL/GenBank/DDBJ whole genome shotgun (WGS) entry which is preliminary data.</text>
</comment>
<protein>
    <submittedName>
        <fullName evidence="1">Uncharacterized protein</fullName>
    </submittedName>
</protein>
<evidence type="ECO:0000313" key="2">
    <source>
        <dbReference type="Proteomes" id="UP000827872"/>
    </source>
</evidence>
<sequence length="85" mass="9170">MSVPEVFSTDHECQTDIIYLRDALRAGDLALQAGVLTLRADALQVDTLNPQWNTACGSQLAMTTMVLTPQSVGDCLIDLAHQLIA</sequence>
<gene>
    <name evidence="1" type="ORF">K3G42_022074</name>
</gene>
<name>A0ACB8GB23_9SAUR</name>